<feature type="repeat" description="PPR" evidence="2">
    <location>
        <begin position="186"/>
        <end position="220"/>
    </location>
</feature>
<evidence type="ECO:0000259" key="3">
    <source>
        <dbReference type="Pfam" id="PF17177"/>
    </source>
</evidence>
<dbReference type="PANTHER" id="PTHR46862:SF3">
    <property type="entry name" value="OS07G0661900 PROTEIN"/>
    <property type="match status" value="1"/>
</dbReference>
<dbReference type="InterPro" id="IPR011990">
    <property type="entry name" value="TPR-like_helical_dom_sf"/>
</dbReference>
<dbReference type="EMBL" id="BTGU01000015">
    <property type="protein sequence ID" value="GMN43056.1"/>
    <property type="molecule type" value="Genomic_DNA"/>
</dbReference>
<dbReference type="NCBIfam" id="TIGR00756">
    <property type="entry name" value="PPR"/>
    <property type="match status" value="2"/>
</dbReference>
<feature type="domain" description="PROP1-like PPR" evidence="3">
    <location>
        <begin position="245"/>
        <end position="373"/>
    </location>
</feature>
<evidence type="ECO:0000313" key="4">
    <source>
        <dbReference type="EMBL" id="GMN43056.1"/>
    </source>
</evidence>
<dbReference type="InterPro" id="IPR002885">
    <property type="entry name" value="PPR_rpt"/>
</dbReference>
<comment type="caution">
    <text evidence="4">The sequence shown here is derived from an EMBL/GenBank/DDBJ whole genome shotgun (WGS) entry which is preliminary data.</text>
</comment>
<keyword evidence="5" id="KW-1185">Reference proteome</keyword>
<dbReference type="InterPro" id="IPR033443">
    <property type="entry name" value="PROP1-like_PPR_dom"/>
</dbReference>
<evidence type="ECO:0000256" key="2">
    <source>
        <dbReference type="PROSITE-ProRule" id="PRU00708"/>
    </source>
</evidence>
<organism evidence="4 5">
    <name type="scientific">Ficus carica</name>
    <name type="common">Common fig</name>
    <dbReference type="NCBI Taxonomy" id="3494"/>
    <lineage>
        <taxon>Eukaryota</taxon>
        <taxon>Viridiplantae</taxon>
        <taxon>Streptophyta</taxon>
        <taxon>Embryophyta</taxon>
        <taxon>Tracheophyta</taxon>
        <taxon>Spermatophyta</taxon>
        <taxon>Magnoliopsida</taxon>
        <taxon>eudicotyledons</taxon>
        <taxon>Gunneridae</taxon>
        <taxon>Pentapetalae</taxon>
        <taxon>rosids</taxon>
        <taxon>fabids</taxon>
        <taxon>Rosales</taxon>
        <taxon>Moraceae</taxon>
        <taxon>Ficeae</taxon>
        <taxon>Ficus</taxon>
    </lineage>
</organism>
<proteinExistence type="predicted"/>
<feature type="repeat" description="PPR" evidence="2">
    <location>
        <begin position="151"/>
        <end position="185"/>
    </location>
</feature>
<dbReference type="PANTHER" id="PTHR46862">
    <property type="entry name" value="OS07G0661900 PROTEIN"/>
    <property type="match status" value="1"/>
</dbReference>
<dbReference type="PROSITE" id="PS51375">
    <property type="entry name" value="PPR"/>
    <property type="match status" value="4"/>
</dbReference>
<accession>A0AA88AN20</accession>
<feature type="repeat" description="PPR" evidence="2">
    <location>
        <begin position="291"/>
        <end position="325"/>
    </location>
</feature>
<evidence type="ECO:0000256" key="1">
    <source>
        <dbReference type="ARBA" id="ARBA00022737"/>
    </source>
</evidence>
<feature type="repeat" description="PPR" evidence="2">
    <location>
        <begin position="256"/>
        <end position="290"/>
    </location>
</feature>
<dbReference type="AlphaFoldDB" id="A0AA88AN20"/>
<dbReference type="Proteomes" id="UP001187192">
    <property type="component" value="Unassembled WGS sequence"/>
</dbReference>
<gene>
    <name evidence="4" type="ORF">TIFTF001_012256</name>
</gene>
<evidence type="ECO:0000313" key="5">
    <source>
        <dbReference type="Proteomes" id="UP001187192"/>
    </source>
</evidence>
<keyword evidence="1" id="KW-0677">Repeat</keyword>
<dbReference type="Pfam" id="PF13812">
    <property type="entry name" value="PPR_3"/>
    <property type="match status" value="1"/>
</dbReference>
<sequence length="400" mass="45334">MASAFHPLISPHNEIPKTHFHFHFLPKNFAYRRLHFRQPQAVTTLEAAENGDGKPRFKWVEVGPEITETQKEAISQISPKMTKRCKTLMKQLICFSPHKASLSELLASWVRIMKPRRADWLAVIKELKIMDHPLHLQVAELALLEESFEPNIRDYTKIIHSYGKQNRLEDAEKILLAMESRGFICDQVTLTTFIQMYSKAGNLKLAEETFEELKLLGQPLDKRSYGSMVMAYIRAGLPEQGENLLRETDAQEIYAGSEVYKALLRAYSMTGDAQGAQRVFDAIQLAGILPDPKLCGLLINAYGESGQSEKARVAFENMRGAGLEPSDKCVALVLCAYEKEDKLQRALEFLMELERDGIVVGKEASETLVGWFRKLGVVKEVDLVLREYTFKEADSEIHAS</sequence>
<name>A0AA88AN20_FICCA</name>
<dbReference type="Gene3D" id="1.25.40.10">
    <property type="entry name" value="Tetratricopeptide repeat domain"/>
    <property type="match status" value="2"/>
</dbReference>
<dbReference type="Pfam" id="PF17177">
    <property type="entry name" value="PPR_long"/>
    <property type="match status" value="1"/>
</dbReference>
<protein>
    <recommendedName>
        <fullName evidence="3">PROP1-like PPR domain-containing protein</fullName>
    </recommendedName>
</protein>
<reference evidence="4" key="1">
    <citation type="submission" date="2023-07" db="EMBL/GenBank/DDBJ databases">
        <title>draft genome sequence of fig (Ficus carica).</title>
        <authorList>
            <person name="Takahashi T."/>
            <person name="Nishimura K."/>
        </authorList>
    </citation>
    <scope>NUCLEOTIDE SEQUENCE</scope>
</reference>